<reference evidence="2" key="2">
    <citation type="journal article" date="2015" name="Data Brief">
        <title>Shoot transcriptome of the giant reed, Arundo donax.</title>
        <authorList>
            <person name="Barrero R.A."/>
            <person name="Guerrero F.D."/>
            <person name="Moolhuijzen P."/>
            <person name="Goolsby J.A."/>
            <person name="Tidwell J."/>
            <person name="Bellgard S.E."/>
            <person name="Bellgard M.I."/>
        </authorList>
    </citation>
    <scope>NUCLEOTIDE SEQUENCE</scope>
    <source>
        <tissue evidence="2">Shoot tissue taken approximately 20 cm above the soil surface</tissue>
    </source>
</reference>
<sequence>MGQSHYRSEHTGNIKKQPQTPMSCEFHFPRKE</sequence>
<evidence type="ECO:0000256" key="1">
    <source>
        <dbReference type="SAM" id="MobiDB-lite"/>
    </source>
</evidence>
<reference evidence="2" key="1">
    <citation type="submission" date="2014-09" db="EMBL/GenBank/DDBJ databases">
        <authorList>
            <person name="Magalhaes I.L.F."/>
            <person name="Oliveira U."/>
            <person name="Santos F.R."/>
            <person name="Vidigal T.H.D.A."/>
            <person name="Brescovit A.D."/>
            <person name="Santos A.J."/>
        </authorList>
    </citation>
    <scope>NUCLEOTIDE SEQUENCE</scope>
    <source>
        <tissue evidence="2">Shoot tissue taken approximately 20 cm above the soil surface</tissue>
    </source>
</reference>
<feature type="region of interest" description="Disordered" evidence="1">
    <location>
        <begin position="1"/>
        <end position="32"/>
    </location>
</feature>
<organism evidence="2">
    <name type="scientific">Arundo donax</name>
    <name type="common">Giant reed</name>
    <name type="synonym">Donax arundinaceus</name>
    <dbReference type="NCBI Taxonomy" id="35708"/>
    <lineage>
        <taxon>Eukaryota</taxon>
        <taxon>Viridiplantae</taxon>
        <taxon>Streptophyta</taxon>
        <taxon>Embryophyta</taxon>
        <taxon>Tracheophyta</taxon>
        <taxon>Spermatophyta</taxon>
        <taxon>Magnoliopsida</taxon>
        <taxon>Liliopsida</taxon>
        <taxon>Poales</taxon>
        <taxon>Poaceae</taxon>
        <taxon>PACMAD clade</taxon>
        <taxon>Arundinoideae</taxon>
        <taxon>Arundineae</taxon>
        <taxon>Arundo</taxon>
    </lineage>
</organism>
<dbReference type="EMBL" id="GBRH01275029">
    <property type="protein sequence ID" value="JAD22866.1"/>
    <property type="molecule type" value="Transcribed_RNA"/>
</dbReference>
<proteinExistence type="predicted"/>
<protein>
    <submittedName>
        <fullName evidence="2">Uncharacterized protein</fullName>
    </submittedName>
</protein>
<evidence type="ECO:0000313" key="2">
    <source>
        <dbReference type="EMBL" id="JAD22866.1"/>
    </source>
</evidence>
<feature type="compositionally biased region" description="Basic and acidic residues" evidence="1">
    <location>
        <begin position="1"/>
        <end position="12"/>
    </location>
</feature>
<accession>A0A0A8Y971</accession>
<name>A0A0A8Y971_ARUDO</name>
<dbReference type="AlphaFoldDB" id="A0A0A8Y971"/>